<evidence type="ECO:0000256" key="4">
    <source>
        <dbReference type="ARBA" id="ARBA00002760"/>
    </source>
</evidence>
<comment type="caution">
    <text evidence="11">The sequence shown here is derived from an EMBL/GenBank/DDBJ whole genome shotgun (WGS) entry which is preliminary data.</text>
</comment>
<dbReference type="PRINTS" id="PR01713">
    <property type="entry name" value="NUCEPIMERASE"/>
</dbReference>
<dbReference type="GO" id="GO:0006012">
    <property type="term" value="P:galactose metabolic process"/>
    <property type="evidence" value="ECO:0007669"/>
    <property type="project" value="UniProtKB-UniPathway"/>
</dbReference>
<evidence type="ECO:0000259" key="10">
    <source>
        <dbReference type="Pfam" id="PF16363"/>
    </source>
</evidence>
<accession>A0A4D9DKM1</accession>
<keyword evidence="8 9" id="KW-0413">Isomerase</keyword>
<evidence type="ECO:0000256" key="1">
    <source>
        <dbReference type="ARBA" id="ARBA00000014"/>
    </source>
</evidence>
<dbReference type="GO" id="GO:0003974">
    <property type="term" value="F:UDP-N-acetylglucosamine 4-epimerase activity"/>
    <property type="evidence" value="ECO:0007669"/>
    <property type="project" value="UniProtKB-EC"/>
</dbReference>
<dbReference type="UniPathway" id="UPA00214"/>
<dbReference type="InterPro" id="IPR005886">
    <property type="entry name" value="UDP_G4E"/>
</dbReference>
<proteinExistence type="inferred from homology"/>
<keyword evidence="7" id="KW-0299">Galactose metabolism</keyword>
<evidence type="ECO:0000256" key="2">
    <source>
        <dbReference type="ARBA" id="ARBA00000083"/>
    </source>
</evidence>
<organism evidence="11 12">
    <name type="scientific">Platysternon megacephalum</name>
    <name type="common">big-headed turtle</name>
    <dbReference type="NCBI Taxonomy" id="55544"/>
    <lineage>
        <taxon>Eukaryota</taxon>
        <taxon>Metazoa</taxon>
        <taxon>Chordata</taxon>
        <taxon>Craniata</taxon>
        <taxon>Vertebrata</taxon>
        <taxon>Euteleostomi</taxon>
        <taxon>Archelosauria</taxon>
        <taxon>Testudinata</taxon>
        <taxon>Testudines</taxon>
        <taxon>Cryptodira</taxon>
        <taxon>Durocryptodira</taxon>
        <taxon>Testudinoidea</taxon>
        <taxon>Platysternidae</taxon>
        <taxon>Platysternon</taxon>
    </lineage>
</organism>
<dbReference type="EMBL" id="QXTE01006594">
    <property type="protein sequence ID" value="TFJ95443.1"/>
    <property type="molecule type" value="Genomic_DNA"/>
</dbReference>
<dbReference type="STRING" id="55544.A0A4D9DKM1"/>
<reference evidence="11 12" key="1">
    <citation type="submission" date="2019-04" db="EMBL/GenBank/DDBJ databases">
        <title>Draft genome of the big-headed turtle Platysternon megacephalum.</title>
        <authorList>
            <person name="Gong S."/>
        </authorList>
    </citation>
    <scope>NUCLEOTIDE SEQUENCE [LARGE SCALE GENOMIC DNA]</scope>
    <source>
        <strain evidence="11">DO16091913</strain>
        <tissue evidence="11">Muscle</tissue>
    </source>
</reference>
<dbReference type="NCBIfam" id="TIGR01179">
    <property type="entry name" value="galE"/>
    <property type="match status" value="1"/>
</dbReference>
<feature type="domain" description="NAD(P)-binding" evidence="10">
    <location>
        <begin position="4"/>
        <end position="325"/>
    </location>
</feature>
<evidence type="ECO:0000256" key="3">
    <source>
        <dbReference type="ARBA" id="ARBA00001911"/>
    </source>
</evidence>
<evidence type="ECO:0000256" key="6">
    <source>
        <dbReference type="ARBA" id="ARBA00023027"/>
    </source>
</evidence>
<evidence type="ECO:0000256" key="7">
    <source>
        <dbReference type="ARBA" id="ARBA00023144"/>
    </source>
</evidence>
<comment type="catalytic activity">
    <reaction evidence="2 9">
        <text>UDP-alpha-D-glucose = UDP-alpha-D-galactose</text>
        <dbReference type="Rhea" id="RHEA:22168"/>
        <dbReference type="ChEBI" id="CHEBI:58885"/>
        <dbReference type="ChEBI" id="CHEBI:66914"/>
        <dbReference type="EC" id="5.1.3.2"/>
    </reaction>
</comment>
<dbReference type="NCBIfam" id="NF007956">
    <property type="entry name" value="PRK10675.1"/>
    <property type="match status" value="1"/>
</dbReference>
<dbReference type="EC" id="5.1.3.2" evidence="9"/>
<keyword evidence="6 9" id="KW-0520">NAD</keyword>
<reference evidence="11 12" key="2">
    <citation type="submission" date="2019-04" db="EMBL/GenBank/DDBJ databases">
        <title>The genome sequence of big-headed turtle.</title>
        <authorList>
            <person name="Gong S."/>
        </authorList>
    </citation>
    <scope>NUCLEOTIDE SEQUENCE [LARGE SCALE GENOMIC DNA]</scope>
    <source>
        <strain evidence="11">DO16091913</strain>
        <tissue evidence="11">Muscle</tissue>
    </source>
</reference>
<comment type="similarity">
    <text evidence="9">Belongs to the NAD(P)-dependent epimerase/dehydratase family.</text>
</comment>
<dbReference type="Gene3D" id="3.90.25.10">
    <property type="entry name" value="UDP-galactose 4-epimerase, domain 1"/>
    <property type="match status" value="1"/>
</dbReference>
<dbReference type="OrthoDB" id="9402762at2759"/>
<dbReference type="PANTHER" id="PTHR43725">
    <property type="entry name" value="UDP-GLUCOSE 4-EPIMERASE"/>
    <property type="match status" value="1"/>
</dbReference>
<dbReference type="InterPro" id="IPR036291">
    <property type="entry name" value="NAD(P)-bd_dom_sf"/>
</dbReference>
<comment type="catalytic activity">
    <reaction evidence="1">
        <text>UDP-N-acetyl-alpha-D-glucosamine = UDP-N-acetyl-alpha-D-galactosamine</text>
        <dbReference type="Rhea" id="RHEA:20517"/>
        <dbReference type="ChEBI" id="CHEBI:57705"/>
        <dbReference type="ChEBI" id="CHEBI:67138"/>
        <dbReference type="EC" id="5.1.3.7"/>
    </reaction>
</comment>
<dbReference type="PANTHER" id="PTHR43725:SF47">
    <property type="entry name" value="UDP-GLUCOSE 4-EPIMERASE"/>
    <property type="match status" value="1"/>
</dbReference>
<sequence length="348" mass="38247">MRVLVTGGAGYIGSHTVVQLAEAGHDVHVVDDFSNSHPVVMERLAAIIGRPIPLHQFDLCDEARTQRLFAEHHFDAVIHFAGLKAVGESVQQPLKYYRTNLVSTLSLVQAMQEHEVFTLVFSSSATVYGPDATAPMREDMPISASNPYGWTKVMIERMLTSIAATDPRWRIALLRYFNPVGAHASGTIGESPVGIPNNLVPYIAQVAVGRRPHLNVYGDDYDTPDGTCLRDYIHINDLASGHIAALNGLSQLNEPVRAWNLGTGHGTSVLEMLQAFERASERELPHHVVGRRAGDLPSAFADPSRAEHELGWKATHSVDDMCTDTWRWQSRNPYGYEAAPAQPATVVD</sequence>
<evidence type="ECO:0000256" key="5">
    <source>
        <dbReference type="ARBA" id="ARBA00004947"/>
    </source>
</evidence>
<dbReference type="InterPro" id="IPR016040">
    <property type="entry name" value="NAD(P)-bd_dom"/>
</dbReference>
<comment type="cofactor">
    <cofactor evidence="3 9">
        <name>NAD(+)</name>
        <dbReference type="ChEBI" id="CHEBI:57540"/>
    </cofactor>
</comment>
<comment type="pathway">
    <text evidence="5 9">Carbohydrate metabolism; galactose metabolism.</text>
</comment>
<evidence type="ECO:0000256" key="9">
    <source>
        <dbReference type="RuleBase" id="RU366046"/>
    </source>
</evidence>
<comment type="function">
    <text evidence="4">Catalyzes two distinct but analogous reactions: the reversible epimerization of UDP-glucose to UDP-galactose and the reversible epimerization of UDP-N-acetylglucosamine to UDP-N-acetylgalactosamine. The reaction with UDP-Gal plays a critical role in the Leloir pathway of galactose catabolism in which galactose is converted to the glycolytic intermediate glucose 6-phosphate. It contributes to the catabolism of dietary galactose and enables the endogenous biosynthesis of both UDP-Gal and UDP-GalNAc when exogenous sources are limited. Both UDP-sugar interconversions are important in the synthesis of glycoproteins and glycolipids.</text>
</comment>
<evidence type="ECO:0000256" key="8">
    <source>
        <dbReference type="ARBA" id="ARBA00023235"/>
    </source>
</evidence>
<name>A0A4D9DKM1_9SAUR</name>
<dbReference type="CDD" id="cd05247">
    <property type="entry name" value="UDP_G4E_1_SDR_e"/>
    <property type="match status" value="1"/>
</dbReference>
<dbReference type="Proteomes" id="UP000297703">
    <property type="component" value="Unassembled WGS sequence"/>
</dbReference>
<dbReference type="Gene3D" id="3.40.50.720">
    <property type="entry name" value="NAD(P)-binding Rossmann-like Domain"/>
    <property type="match status" value="1"/>
</dbReference>
<evidence type="ECO:0000313" key="11">
    <source>
        <dbReference type="EMBL" id="TFJ95443.1"/>
    </source>
</evidence>
<comment type="subunit">
    <text evidence="9">Homodimer.</text>
</comment>
<dbReference type="AlphaFoldDB" id="A0A4D9DKM1"/>
<gene>
    <name evidence="11" type="ORF">DR999_PMT22994</name>
</gene>
<dbReference type="SUPFAM" id="SSF51735">
    <property type="entry name" value="NAD(P)-binding Rossmann-fold domains"/>
    <property type="match status" value="1"/>
</dbReference>
<keyword evidence="12" id="KW-1185">Reference proteome</keyword>
<protein>
    <recommendedName>
        <fullName evidence="9">UDP-glucose 4-epimerase</fullName>
        <ecNumber evidence="9">5.1.3.2</ecNumber>
    </recommendedName>
</protein>
<dbReference type="GO" id="GO:0003978">
    <property type="term" value="F:UDP-glucose 4-epimerase activity"/>
    <property type="evidence" value="ECO:0007669"/>
    <property type="project" value="UniProtKB-UniRule"/>
</dbReference>
<dbReference type="GO" id="GO:0005829">
    <property type="term" value="C:cytosol"/>
    <property type="evidence" value="ECO:0007669"/>
    <property type="project" value="TreeGrafter"/>
</dbReference>
<evidence type="ECO:0000313" key="12">
    <source>
        <dbReference type="Proteomes" id="UP000297703"/>
    </source>
</evidence>
<keyword evidence="9" id="KW-0119">Carbohydrate metabolism</keyword>
<dbReference type="Pfam" id="PF16363">
    <property type="entry name" value="GDP_Man_Dehyd"/>
    <property type="match status" value="1"/>
</dbReference>